<evidence type="ECO:0000313" key="1">
    <source>
        <dbReference type="Proteomes" id="UP000887565"/>
    </source>
</evidence>
<protein>
    <submittedName>
        <fullName evidence="2">Uncharacterized protein</fullName>
    </submittedName>
</protein>
<keyword evidence="1" id="KW-1185">Reference proteome</keyword>
<proteinExistence type="predicted"/>
<reference evidence="2" key="1">
    <citation type="submission" date="2022-11" db="UniProtKB">
        <authorList>
            <consortium name="WormBaseParasite"/>
        </authorList>
    </citation>
    <scope>IDENTIFICATION</scope>
</reference>
<evidence type="ECO:0000313" key="2">
    <source>
        <dbReference type="WBParaSite" id="nRc.2.0.1.t29017-RA"/>
    </source>
</evidence>
<dbReference type="WBParaSite" id="nRc.2.0.1.t29017-RA">
    <property type="protein sequence ID" value="nRc.2.0.1.t29017-RA"/>
    <property type="gene ID" value="nRc.2.0.1.g29017"/>
</dbReference>
<dbReference type="Proteomes" id="UP000887565">
    <property type="component" value="Unplaced"/>
</dbReference>
<dbReference type="AlphaFoldDB" id="A0A915JT60"/>
<name>A0A915JT60_ROMCU</name>
<accession>A0A915JT60</accession>
<organism evidence="1 2">
    <name type="scientific">Romanomermis culicivorax</name>
    <name type="common">Nematode worm</name>
    <dbReference type="NCBI Taxonomy" id="13658"/>
    <lineage>
        <taxon>Eukaryota</taxon>
        <taxon>Metazoa</taxon>
        <taxon>Ecdysozoa</taxon>
        <taxon>Nematoda</taxon>
        <taxon>Enoplea</taxon>
        <taxon>Dorylaimia</taxon>
        <taxon>Mermithida</taxon>
        <taxon>Mermithoidea</taxon>
        <taxon>Mermithidae</taxon>
        <taxon>Romanomermis</taxon>
    </lineage>
</organism>
<sequence length="60" mass="6919">MEEQLSSLSKEIDDYDGWRRNERTALNIRYKNARIIFKTAKQGTVKNGIGLDSGQYPKIT</sequence>